<reference evidence="12" key="2">
    <citation type="journal article" date="2011" name="J. Biotechnol.">
        <title>Genome sequence of B. amyloliquefaciens type strain DSM7(T) reveals differences to plant-associated B. amyloliquefaciens FZB42.</title>
        <authorList>
            <person name="Ruckert C."/>
            <person name="Blom J."/>
            <person name="Chen X."/>
            <person name="Reva O."/>
            <person name="Borriss R."/>
        </authorList>
    </citation>
    <scope>NUCLEOTIDE SEQUENCE [LARGE SCALE GENOMIC DNA]</scope>
    <source>
        <strain evidence="12">DSM 7</strain>
    </source>
</reference>
<dbReference type="InterPro" id="IPR029052">
    <property type="entry name" value="Metallo-depent_PP-like"/>
</dbReference>
<accession>A0A9P1NGL7</accession>
<dbReference type="InterPro" id="IPR008334">
    <property type="entry name" value="5'-Nucleotdase_C"/>
</dbReference>
<dbReference type="Pfam" id="PF00149">
    <property type="entry name" value="Metallophos"/>
    <property type="match status" value="1"/>
</dbReference>
<evidence type="ECO:0000259" key="10">
    <source>
        <dbReference type="Pfam" id="PF02872"/>
    </source>
</evidence>
<comment type="subcellular location">
    <subcellularLocation>
        <location evidence="1">Secreted</location>
        <location evidence="1">Cell wall</location>
        <topology evidence="1">Peptidoglycan-anchor</topology>
    </subcellularLocation>
</comment>
<feature type="transmembrane region" description="Helical" evidence="8">
    <location>
        <begin position="660"/>
        <end position="678"/>
    </location>
</feature>
<dbReference type="GO" id="GO:0004519">
    <property type="term" value="F:endonuclease activity"/>
    <property type="evidence" value="ECO:0007669"/>
    <property type="project" value="UniProtKB-KW"/>
</dbReference>
<dbReference type="FunFam" id="3.60.21.10:FF:000052">
    <property type="entry name" value="Endonuclease YhcR"/>
    <property type="match status" value="1"/>
</dbReference>
<feature type="compositionally biased region" description="Basic and acidic residues" evidence="7">
    <location>
        <begin position="39"/>
        <end position="53"/>
    </location>
</feature>
<reference evidence="11 12" key="1">
    <citation type="journal article" date="2011" name="Int. J. Syst. Evol. Microbiol.">
        <title>Relationship of Bacillus amyloliquefaciens clades associated with strains DSM 7T and FZB42T: a proposal for Bacillus amyloliquefaciens subsp. amyloliquefaciens subsp. nov. and Bacillus amyloliquefaciens subsp. plantarum subsp. nov. based on complete genome sequence comparisons.</title>
        <authorList>
            <person name="Borriss R."/>
            <person name="Chen X.H."/>
            <person name="Rueckert C."/>
            <person name="Blom J."/>
            <person name="Becker A."/>
            <person name="Baumgarth B."/>
            <person name="Fan B."/>
            <person name="Pukall R."/>
            <person name="Schumann P."/>
            <person name="Sproer C."/>
            <person name="Junge H."/>
            <person name="Vater J."/>
            <person name="Puhler A."/>
            <person name="Klenk H.P."/>
        </authorList>
    </citation>
    <scope>NUCLEOTIDE SEQUENCE [LARGE SCALE GENOMIC DNA]</scope>
    <source>
        <strain evidence="12">DSM 7</strain>
    </source>
</reference>
<dbReference type="RefSeq" id="WP_013351635.1">
    <property type="nucleotide sequence ID" value="NC_014551.1"/>
</dbReference>
<keyword evidence="2" id="KW-0134">Cell wall</keyword>
<evidence type="ECO:0000256" key="6">
    <source>
        <dbReference type="RuleBase" id="RU362119"/>
    </source>
</evidence>
<evidence type="ECO:0000313" key="11">
    <source>
        <dbReference type="EMBL" id="CBI42141.1"/>
    </source>
</evidence>
<dbReference type="AlphaFoldDB" id="A0A9P1NGL7"/>
<gene>
    <name evidence="11" type="primary">yhcR</name>
    <name evidence="11" type="ordered locus">BAMF_1015</name>
</gene>
<name>A0A9P1NGL7_BACAS</name>
<comment type="similarity">
    <text evidence="6">Belongs to the 5'-nucleotidase family.</text>
</comment>
<keyword evidence="8" id="KW-1133">Transmembrane helix</keyword>
<keyword evidence="3" id="KW-0964">Secreted</keyword>
<proteinExistence type="inferred from homology"/>
<dbReference type="Gene3D" id="3.60.21.10">
    <property type="match status" value="1"/>
</dbReference>
<dbReference type="EC" id="3.1.-.-" evidence="11"/>
<evidence type="ECO:0000256" key="8">
    <source>
        <dbReference type="SAM" id="Phobius"/>
    </source>
</evidence>
<dbReference type="KEGG" id="bao:BAMF_1015"/>
<keyword evidence="6" id="KW-0547">Nucleotide-binding</keyword>
<dbReference type="InterPro" id="IPR036907">
    <property type="entry name" value="5'-Nucleotdase_C_sf"/>
</dbReference>
<keyword evidence="5" id="KW-0572">Peptidoglycan-anchor</keyword>
<evidence type="ECO:0000256" key="5">
    <source>
        <dbReference type="ARBA" id="ARBA00023088"/>
    </source>
</evidence>
<dbReference type="InterPro" id="IPR004843">
    <property type="entry name" value="Calcineurin-like_PHP"/>
</dbReference>
<feature type="region of interest" description="Disordered" evidence="7">
    <location>
        <begin position="31"/>
        <end position="54"/>
    </location>
</feature>
<evidence type="ECO:0000256" key="1">
    <source>
        <dbReference type="ARBA" id="ARBA00004168"/>
    </source>
</evidence>
<dbReference type="Gene3D" id="3.90.780.10">
    <property type="entry name" value="5'-Nucleotidase, C-terminal domain"/>
    <property type="match status" value="1"/>
</dbReference>
<dbReference type="GO" id="GO:0009166">
    <property type="term" value="P:nucleotide catabolic process"/>
    <property type="evidence" value="ECO:0007669"/>
    <property type="project" value="InterPro"/>
</dbReference>
<dbReference type="PANTHER" id="PTHR11575">
    <property type="entry name" value="5'-NUCLEOTIDASE-RELATED"/>
    <property type="match status" value="1"/>
</dbReference>
<keyword evidence="12" id="KW-1185">Reference proteome</keyword>
<sequence length="687" mass="73662">MKKKRCMRQWFCLLAVCFMIFSVKDAEAVGQAGPLNESGTDKADKEQRTEDPGRVPLRIISMNDLHGKIDQQYELDLNGDGKPDGTFGRMDYAAAYIKKAKAEKENALVVHAGDMIGGSSPVSALFQDEPTVELMEDIGFDVGTVGNHEFDEGTNELMRIINGGDHPDGKGTSGYDGQNFPLVCANCKLKSGESFLPPYEIKYVSGIPVAFIGVVTRSAAGMVIPDGIKNITFTDEVKAVNEAAADLKKKGIKAIAVLAHMSAEQNGTAITGESAKLADGTDSEIDVIFAAHNHKVVNGEVNGKLIVQAFEYGKAIGIADLELDKKSKDIVKKSAEIQYIDQSKIKPDPAAASILSKYEEKVKPIVSEVVGEAAHEITGGYSNDGDTALGNLIADGMKAKMKSDFALMNGGGIRDGIKKGPITWGDLYNIQPFGNVLTKLEIKGKDLRDIINAQISPAYGPDYSISGFSYTWNPETGKAVDMKMADGTDIQPEKVYTLTVNDFMANAAGAKYGPIGKLGKHPVTGPEDLEATVDYVKSFSAPITYQAEGRIRTASGTESPDDTGNPPGREETPGGSKPDNGEKPDPAEKPAKEDKPAGAEQPDHTKKPERPVIEETASDTVQPIPETHAEPAPNLEQSTKQTESGTQKGRPLPDTSAGSHQTALAGMLITGAGVFWLYRMKRRTRTP</sequence>
<evidence type="ECO:0000259" key="9">
    <source>
        <dbReference type="Pfam" id="PF00149"/>
    </source>
</evidence>
<feature type="chain" id="PRO_5040527952" evidence="6">
    <location>
        <begin position="29"/>
        <end position="687"/>
    </location>
</feature>
<dbReference type="GO" id="GO:0046872">
    <property type="term" value="F:metal ion binding"/>
    <property type="evidence" value="ECO:0007669"/>
    <property type="project" value="InterPro"/>
</dbReference>
<feature type="compositionally biased region" description="Polar residues" evidence="7">
    <location>
        <begin position="635"/>
        <end position="647"/>
    </location>
</feature>
<evidence type="ECO:0000256" key="2">
    <source>
        <dbReference type="ARBA" id="ARBA00022512"/>
    </source>
</evidence>
<dbReference type="SUPFAM" id="SSF55816">
    <property type="entry name" value="5'-nucleotidase (syn. UDP-sugar hydrolase), C-terminal domain"/>
    <property type="match status" value="1"/>
</dbReference>
<dbReference type="EMBL" id="FN597644">
    <property type="protein sequence ID" value="CBI42141.1"/>
    <property type="molecule type" value="Genomic_DNA"/>
</dbReference>
<evidence type="ECO:0000313" key="12">
    <source>
        <dbReference type="Proteomes" id="UP000006562"/>
    </source>
</evidence>
<organism evidence="11 12">
    <name type="scientific">Bacillus amyloliquefaciens (strain ATCC 23350 / DSM 7 / BCRC 11601 / CCUG 28519 / NBRC 15535 / NRRL B-14393 / F)</name>
    <dbReference type="NCBI Taxonomy" id="692420"/>
    <lineage>
        <taxon>Bacteria</taxon>
        <taxon>Bacillati</taxon>
        <taxon>Bacillota</taxon>
        <taxon>Bacilli</taxon>
        <taxon>Bacillales</taxon>
        <taxon>Bacillaceae</taxon>
        <taxon>Bacillus</taxon>
        <taxon>Bacillus amyloliquefaciens group</taxon>
    </lineage>
</organism>
<keyword evidence="8" id="KW-0812">Transmembrane</keyword>
<feature type="domain" description="Calcineurin-like phosphoesterase" evidence="9">
    <location>
        <begin position="57"/>
        <end position="295"/>
    </location>
</feature>
<keyword evidence="11" id="KW-0255">Endonuclease</keyword>
<feature type="compositionally biased region" description="Basic and acidic residues" evidence="7">
    <location>
        <begin position="579"/>
        <end position="613"/>
    </location>
</feature>
<dbReference type="GO" id="GO:0030288">
    <property type="term" value="C:outer membrane-bounded periplasmic space"/>
    <property type="evidence" value="ECO:0007669"/>
    <property type="project" value="TreeGrafter"/>
</dbReference>
<feature type="domain" description="5'-Nucleotidase C-terminal" evidence="10">
    <location>
        <begin position="369"/>
        <end position="508"/>
    </location>
</feature>
<dbReference type="InterPro" id="IPR006146">
    <property type="entry name" value="5'-Nucleotdase_CS"/>
</dbReference>
<dbReference type="GO" id="GO:0008768">
    <property type="term" value="F:UDP-sugar diphosphatase activity"/>
    <property type="evidence" value="ECO:0007669"/>
    <property type="project" value="TreeGrafter"/>
</dbReference>
<keyword evidence="6 11" id="KW-0378">Hydrolase</keyword>
<dbReference type="SUPFAM" id="SSF56300">
    <property type="entry name" value="Metallo-dependent phosphatases"/>
    <property type="match status" value="1"/>
</dbReference>
<dbReference type="Proteomes" id="UP000006562">
    <property type="component" value="Chromosome"/>
</dbReference>
<dbReference type="Pfam" id="PF02872">
    <property type="entry name" value="5_nucleotid_C"/>
    <property type="match status" value="1"/>
</dbReference>
<dbReference type="GO" id="GO:0000166">
    <property type="term" value="F:nucleotide binding"/>
    <property type="evidence" value="ECO:0007669"/>
    <property type="project" value="UniProtKB-KW"/>
</dbReference>
<dbReference type="PANTHER" id="PTHR11575:SF24">
    <property type="entry name" value="5'-NUCLEOTIDASE"/>
    <property type="match status" value="1"/>
</dbReference>
<protein>
    <submittedName>
        <fullName evidence="11">Non specific extracellular endonuclease cleaving RNA and DNA</fullName>
        <ecNumber evidence="11">3.1.-.-</ecNumber>
    </submittedName>
</protein>
<keyword evidence="4 6" id="KW-0732">Signal</keyword>
<feature type="region of interest" description="Disordered" evidence="7">
    <location>
        <begin position="547"/>
        <end position="663"/>
    </location>
</feature>
<dbReference type="PROSITE" id="PS00786">
    <property type="entry name" value="5_NUCLEOTIDASE_2"/>
    <property type="match status" value="1"/>
</dbReference>
<evidence type="ECO:0000256" key="3">
    <source>
        <dbReference type="ARBA" id="ARBA00022525"/>
    </source>
</evidence>
<dbReference type="PRINTS" id="PR01607">
    <property type="entry name" value="APYRASEFAMLY"/>
</dbReference>
<keyword evidence="11" id="KW-0540">Nuclease</keyword>
<keyword evidence="8" id="KW-0472">Membrane</keyword>
<dbReference type="GO" id="GO:0008253">
    <property type="term" value="F:5'-nucleotidase activity"/>
    <property type="evidence" value="ECO:0007669"/>
    <property type="project" value="TreeGrafter"/>
</dbReference>
<dbReference type="InterPro" id="IPR006179">
    <property type="entry name" value="5_nucleotidase/apyrase"/>
</dbReference>
<feature type="signal peptide" evidence="6">
    <location>
        <begin position="1"/>
        <end position="28"/>
    </location>
</feature>
<evidence type="ECO:0000256" key="7">
    <source>
        <dbReference type="SAM" id="MobiDB-lite"/>
    </source>
</evidence>
<evidence type="ECO:0000256" key="4">
    <source>
        <dbReference type="ARBA" id="ARBA00022729"/>
    </source>
</evidence>